<dbReference type="RefSeq" id="WP_254569420.1">
    <property type="nucleotide sequence ID" value="NZ_CP098502.1"/>
</dbReference>
<sequence length="228" mass="23626">MGAHPMLAADMADTTPRSLRVLTVGSRYRSADGADDAPGWAALVAALQARGDTVRVLTTDEDGPELDGVDRSLHWFRAPDGGWRRPARLEASRISRHGLLQLGTTLQRLKPHVVVWTALGGLPLTLAAASGLPELALVLDPWPVYGPAVDLKARQDGWDPGGVAAWSCGSGALRAQVLTALDGGPGGGLDPGRVHVDDPADRAAWTAAILGRIDALARPDGVAAPGAG</sequence>
<reference evidence="1 2" key="1">
    <citation type="submission" date="2022-06" db="EMBL/GenBank/DDBJ databases">
        <title>Paraconexibacter antarcticus.</title>
        <authorList>
            <person name="Kim C.S."/>
        </authorList>
    </citation>
    <scope>NUCLEOTIDE SEQUENCE [LARGE SCALE GENOMIC DNA]</scope>
    <source>
        <strain evidence="1 2">02-257</strain>
    </source>
</reference>
<dbReference type="Proteomes" id="UP001056035">
    <property type="component" value="Chromosome"/>
</dbReference>
<organism evidence="1 2">
    <name type="scientific">Paraconexibacter antarcticus</name>
    <dbReference type="NCBI Taxonomy" id="2949664"/>
    <lineage>
        <taxon>Bacteria</taxon>
        <taxon>Bacillati</taxon>
        <taxon>Actinomycetota</taxon>
        <taxon>Thermoleophilia</taxon>
        <taxon>Solirubrobacterales</taxon>
        <taxon>Paraconexibacteraceae</taxon>
        <taxon>Paraconexibacter</taxon>
    </lineage>
</organism>
<protein>
    <recommendedName>
        <fullName evidence="3">Glycosyltransferase subfamily 4-like N-terminal domain-containing protein</fullName>
    </recommendedName>
</protein>
<name>A0ABY5DPP0_9ACTN</name>
<evidence type="ECO:0000313" key="2">
    <source>
        <dbReference type="Proteomes" id="UP001056035"/>
    </source>
</evidence>
<evidence type="ECO:0000313" key="1">
    <source>
        <dbReference type="EMBL" id="UTI62685.1"/>
    </source>
</evidence>
<dbReference type="EMBL" id="CP098502">
    <property type="protein sequence ID" value="UTI62685.1"/>
    <property type="molecule type" value="Genomic_DNA"/>
</dbReference>
<keyword evidence="2" id="KW-1185">Reference proteome</keyword>
<proteinExistence type="predicted"/>
<dbReference type="SUPFAM" id="SSF53756">
    <property type="entry name" value="UDP-Glycosyltransferase/glycogen phosphorylase"/>
    <property type="match status" value="1"/>
</dbReference>
<evidence type="ECO:0008006" key="3">
    <source>
        <dbReference type="Google" id="ProtNLM"/>
    </source>
</evidence>
<gene>
    <name evidence="1" type="ORF">NBH00_15100</name>
</gene>
<accession>A0ABY5DPP0</accession>